<dbReference type="SUPFAM" id="SSF47162">
    <property type="entry name" value="Apolipoprotein"/>
    <property type="match status" value="1"/>
</dbReference>
<gene>
    <name evidence="2" type="ORF">F1721_26235</name>
</gene>
<dbReference type="EMBL" id="VWPH01000013">
    <property type="protein sequence ID" value="KAA5829168.1"/>
    <property type="molecule type" value="Genomic_DNA"/>
</dbReference>
<feature type="compositionally biased region" description="Low complexity" evidence="1">
    <location>
        <begin position="330"/>
        <end position="399"/>
    </location>
</feature>
<name>A0A5M7BM03_SACHI</name>
<protein>
    <submittedName>
        <fullName evidence="2">Uncharacterized protein</fullName>
    </submittedName>
</protein>
<accession>A0A5M7BM03</accession>
<feature type="region of interest" description="Disordered" evidence="1">
    <location>
        <begin position="1"/>
        <end position="31"/>
    </location>
</feature>
<feature type="region of interest" description="Disordered" evidence="1">
    <location>
        <begin position="320"/>
        <end position="722"/>
    </location>
</feature>
<evidence type="ECO:0000313" key="2">
    <source>
        <dbReference type="EMBL" id="KAA5829168.1"/>
    </source>
</evidence>
<reference evidence="2 3" key="1">
    <citation type="submission" date="2019-09" db="EMBL/GenBank/DDBJ databases">
        <title>Draft genome sequence of the thermophilic Saccharopolyspora hirsuta VKM Ac-666T.</title>
        <authorList>
            <person name="Lobastova T.G."/>
            <person name="Fokina V."/>
            <person name="Bragin E.Y."/>
            <person name="Shtratnikova V.Y."/>
            <person name="Starodumova I.P."/>
            <person name="Tarlachkov S.V."/>
            <person name="Donova M.V."/>
        </authorList>
    </citation>
    <scope>NUCLEOTIDE SEQUENCE [LARGE SCALE GENOMIC DNA]</scope>
    <source>
        <strain evidence="2 3">VKM Ac-666</strain>
    </source>
</reference>
<proteinExistence type="predicted"/>
<feature type="compositionally biased region" description="Polar residues" evidence="1">
    <location>
        <begin position="542"/>
        <end position="564"/>
    </location>
</feature>
<keyword evidence="3" id="KW-1185">Reference proteome</keyword>
<dbReference type="SMR" id="A0A5M7BM03"/>
<feature type="compositionally biased region" description="Polar residues" evidence="1">
    <location>
        <begin position="432"/>
        <end position="446"/>
    </location>
</feature>
<comment type="caution">
    <text evidence="2">The sequence shown here is derived from an EMBL/GenBank/DDBJ whole genome shotgun (WGS) entry which is preliminary data.</text>
</comment>
<dbReference type="AlphaFoldDB" id="A0A5M7BM03"/>
<feature type="compositionally biased region" description="Acidic residues" evidence="1">
    <location>
        <begin position="417"/>
        <end position="431"/>
    </location>
</feature>
<organism evidence="2 3">
    <name type="scientific">Saccharopolyspora hirsuta</name>
    <dbReference type="NCBI Taxonomy" id="1837"/>
    <lineage>
        <taxon>Bacteria</taxon>
        <taxon>Bacillati</taxon>
        <taxon>Actinomycetota</taxon>
        <taxon>Actinomycetes</taxon>
        <taxon>Pseudonocardiales</taxon>
        <taxon>Pseudonocardiaceae</taxon>
        <taxon>Saccharopolyspora</taxon>
    </lineage>
</organism>
<evidence type="ECO:0000256" key="1">
    <source>
        <dbReference type="SAM" id="MobiDB-lite"/>
    </source>
</evidence>
<dbReference type="RefSeq" id="WP_150069452.1">
    <property type="nucleotide sequence ID" value="NZ_JBEPDJ010000012.1"/>
</dbReference>
<sequence>MAGAWEQAVNSVVPQDSPVRDRDDLAGPGSPSWISEVGYQIVYDGSASTANWDVYRSAQIQSTSDVRVSHAQESGGKSPDTHTNLGTLYIWARVNWPLFEGEATTFGQLTRVGTTSLDPLVHPPQANSVTSIPSFRETADLLANARKFLEDKADEMAKLANEVGSGDKLAGATAQSLQQTLHAFGSNLNTFAGVLGRDTVVNQLRKAGATLEAQVNALLQAFQNWRGSKLWSPVAAVKEAFDKYSLENLKADGGTLTNMEHAVGSVLNSDFIVNLDTEAKSLWMDNYAVLLDPAAQTMINAVERDYTAALLATPGEISFGGGSGGAKDPQSQLDDYQQQVQDQQEKYQQQMQDQLDQQQQQQEEYQQQLQDQQQQQQEDLQSELPDQQSQDLQQQGSDLPENSGGSTELDTGGDPGGDGEDFDLPDTDVSDETGQNLPTGGSSTSEDGFGTNQGGAFTPPPTTLGSFGSAQINPSALSKMDPDGFGGSTVVGPDGTMVTKPDGTPLSVPPGSKINPDGTVTKADGSLLRDPSGNPIKVPPGSSIQPSLQPGSVVNPDGTVTNADGSLLRDPHGNPVRVPPGSVLHPNSSGSTLYPFGKANLSPDLHTSGSKYGLGSGIGSDTTKRAGGFGSAEIGDPTRRSTVNSSALDEALRKPVTPSTESGPRGLGSKSGANGQTPMMPPPMAGGGAGGDQNRERQRTTWLSEEADTWNTDEGFTTAIGR</sequence>
<evidence type="ECO:0000313" key="3">
    <source>
        <dbReference type="Proteomes" id="UP000323946"/>
    </source>
</evidence>
<dbReference type="Proteomes" id="UP000323946">
    <property type="component" value="Unassembled WGS sequence"/>
</dbReference>
<feature type="compositionally biased region" description="Polar residues" evidence="1">
    <location>
        <begin position="463"/>
        <end position="476"/>
    </location>
</feature>
<dbReference type="OrthoDB" id="3686767at2"/>